<feature type="region of interest" description="Disordered" evidence="1">
    <location>
        <begin position="497"/>
        <end position="523"/>
    </location>
</feature>
<feature type="compositionally biased region" description="Basic and acidic residues" evidence="1">
    <location>
        <begin position="589"/>
        <end position="602"/>
    </location>
</feature>
<evidence type="ECO:0000313" key="2">
    <source>
        <dbReference type="EMBL" id="MBO8435597.1"/>
    </source>
</evidence>
<comment type="caution">
    <text evidence="2">The sequence shown here is derived from an EMBL/GenBank/DDBJ whole genome shotgun (WGS) entry which is preliminary data.</text>
</comment>
<feature type="compositionally biased region" description="Acidic residues" evidence="1">
    <location>
        <begin position="715"/>
        <end position="732"/>
    </location>
</feature>
<reference evidence="2" key="2">
    <citation type="journal article" date="2021" name="PeerJ">
        <title>Extensive microbial diversity within the chicken gut microbiome revealed by metagenomics and culture.</title>
        <authorList>
            <person name="Gilroy R."/>
            <person name="Ravi A."/>
            <person name="Getino M."/>
            <person name="Pursley I."/>
            <person name="Horton D.L."/>
            <person name="Alikhan N.F."/>
            <person name="Baker D."/>
            <person name="Gharbi K."/>
            <person name="Hall N."/>
            <person name="Watson M."/>
            <person name="Adriaenssens E.M."/>
            <person name="Foster-Nyarko E."/>
            <person name="Jarju S."/>
            <person name="Secka A."/>
            <person name="Antonio M."/>
            <person name="Oren A."/>
            <person name="Chaudhuri R.R."/>
            <person name="La Ragione R."/>
            <person name="Hildebrand F."/>
            <person name="Pallen M.J."/>
        </authorList>
    </citation>
    <scope>NUCLEOTIDE SEQUENCE</scope>
    <source>
        <strain evidence="2">7293</strain>
    </source>
</reference>
<feature type="compositionally biased region" description="Acidic residues" evidence="1">
    <location>
        <begin position="783"/>
        <end position="811"/>
    </location>
</feature>
<protein>
    <submittedName>
        <fullName evidence="2">Uncharacterized protein</fullName>
    </submittedName>
</protein>
<feature type="compositionally biased region" description="Acidic residues" evidence="1">
    <location>
        <begin position="635"/>
        <end position="653"/>
    </location>
</feature>
<feature type="compositionally biased region" description="Acidic residues" evidence="1">
    <location>
        <begin position="554"/>
        <end position="588"/>
    </location>
</feature>
<accession>A0A9D9DYX4</accession>
<gene>
    <name evidence="2" type="ORF">IAA97_01270</name>
</gene>
<feature type="compositionally biased region" description="Low complexity" evidence="1">
    <location>
        <begin position="703"/>
        <end position="714"/>
    </location>
</feature>
<feature type="region of interest" description="Disordered" evidence="1">
    <location>
        <begin position="552"/>
        <end position="869"/>
    </location>
</feature>
<feature type="compositionally biased region" description="Basic and acidic residues" evidence="1">
    <location>
        <begin position="744"/>
        <end position="761"/>
    </location>
</feature>
<reference evidence="2" key="1">
    <citation type="submission" date="2020-10" db="EMBL/GenBank/DDBJ databases">
        <authorList>
            <person name="Gilroy R."/>
        </authorList>
    </citation>
    <scope>NUCLEOTIDE SEQUENCE</scope>
    <source>
        <strain evidence="2">7293</strain>
    </source>
</reference>
<feature type="compositionally biased region" description="Low complexity" evidence="1">
    <location>
        <begin position="769"/>
        <end position="782"/>
    </location>
</feature>
<feature type="compositionally biased region" description="Acidic residues" evidence="1">
    <location>
        <begin position="497"/>
        <end position="506"/>
    </location>
</feature>
<sequence length="1051" mass="119169">MDSLFADFQSLSSMTKEKAEKNVQEALNYLRLDFRNLGIVISQYHPLEVLKMAAWEERRIVRTKSREPFSAVSGRLLPVLLQSIIQSTFFDVSHGISTNRNIKEKDWQRIRSLVDDAAKRLLRCIECYTVLMIRTGMIKEENAPLYREALFEEAFPPAEDKERIERTSYMTYGSMQSAKDVIIEQYGAEPEFLVSEMYKIVIRGLEGIDRLSEEASIYKAEVETMMAQKRAADPERIITDEDLIHEIIKENGWETRVARLAGERDDFDLFRPDFVSNLPRKTYETLSVYPGTVDLDAMMMKGIWPATIYPFIHFGDMFFSFVSQHIQSYGIRILQETAGLPLRYTDAAFEALKLLFNETDELDVYSFDGNKIDVSILSSLVEVNAFTSPELFQARIERRAEEKKHKPAPGHKGLIVEPDDFESLAHLSDNIFTTSVYCLMKSSTNPQLRKNVYKTIFGQLEMPEADEYDAIIDPEEIENEEKIIDDDVLSDDITDEYEYEAEDEDEKEKRLEEKEKELEKSIPEDFSDYERSAEIEKLVDKYALTNDIIKREEEMEAESDEYEKELDSDDFSSDDSVDDDVVDDDVDPVAEKLYDEAEKDDIYADENYTDPDQLTFFDELFSDEEEKDFDKSAEEELEEEDEEEYEKAEEEAEAFSASGNESILDSSIKEATDEAESDESSETVSTEELKETSISDEEAYDISASNDNASTSTAEENDTMPGEESESSEEGEASATEPEIAETTEDKGPETVSAEELKETSISDEEAADISASNDNASTSTAEENDTMTGEESENSEEGEESATEPEIAETTEDKGSDTTASDEEHEDAGSAVVEAVKLESESAAMPLYEEDHSEEAITPSEENETTESLIDKGLVKPVELAGGGRVFVMTEAESERVVEEEEEQDDKLSDLHGILHDIAEKLDSSSAFLSFLANSDYEMRDYLERVIKSSWERQRADGKDKMFSIYDYSISVVIASGGVNDELRKEGLLNNAGAVMYSKHKDEWNALILSLDDDFALVDAFERKITPQSFSPSNWKICRVIGQQLIDRSK</sequence>
<name>A0A9D9DYX4_9SPIO</name>
<organism evidence="2 3">
    <name type="scientific">Candidatus Ornithospirochaeta stercoripullorum</name>
    <dbReference type="NCBI Taxonomy" id="2840899"/>
    <lineage>
        <taxon>Bacteria</taxon>
        <taxon>Pseudomonadati</taxon>
        <taxon>Spirochaetota</taxon>
        <taxon>Spirochaetia</taxon>
        <taxon>Spirochaetales</taxon>
        <taxon>Spirochaetaceae</taxon>
        <taxon>Spirochaetaceae incertae sedis</taxon>
        <taxon>Candidatus Ornithospirochaeta</taxon>
    </lineage>
</organism>
<dbReference type="EMBL" id="JADIMT010000022">
    <property type="protein sequence ID" value="MBO8435597.1"/>
    <property type="molecule type" value="Genomic_DNA"/>
</dbReference>
<evidence type="ECO:0000313" key="3">
    <source>
        <dbReference type="Proteomes" id="UP000823615"/>
    </source>
</evidence>
<dbReference type="AlphaFoldDB" id="A0A9D9DYX4"/>
<evidence type="ECO:0000256" key="1">
    <source>
        <dbReference type="SAM" id="MobiDB-lite"/>
    </source>
</evidence>
<feature type="compositionally biased region" description="Basic and acidic residues" evidence="1">
    <location>
        <begin position="507"/>
        <end position="523"/>
    </location>
</feature>
<proteinExistence type="predicted"/>
<dbReference type="Proteomes" id="UP000823615">
    <property type="component" value="Unassembled WGS sequence"/>
</dbReference>